<accession>A0A6N1AMF8</accession>
<reference evidence="1 2" key="1">
    <citation type="submission" date="2020-06" db="EMBL/GenBank/DDBJ databases">
        <title>Complete genome of Azosprillum oryzae KACC14407.</title>
        <authorList>
            <person name="Kim M."/>
            <person name="Park Y.-J."/>
            <person name="Shin J.-H."/>
        </authorList>
    </citation>
    <scope>NUCLEOTIDE SEQUENCE [LARGE SCALE GENOMIC DNA]</scope>
    <source>
        <strain evidence="1 2">KACC 14407</strain>
    </source>
</reference>
<organism evidence="1 2">
    <name type="scientific">Azospirillum oryzae</name>
    <dbReference type="NCBI Taxonomy" id="286727"/>
    <lineage>
        <taxon>Bacteria</taxon>
        <taxon>Pseudomonadati</taxon>
        <taxon>Pseudomonadota</taxon>
        <taxon>Alphaproteobacteria</taxon>
        <taxon>Rhodospirillales</taxon>
        <taxon>Azospirillaceae</taxon>
        <taxon>Azospirillum</taxon>
    </lineage>
</organism>
<dbReference type="EMBL" id="CP054619">
    <property type="protein sequence ID" value="QKS52398.1"/>
    <property type="molecule type" value="Genomic_DNA"/>
</dbReference>
<keyword evidence="2" id="KW-1185">Reference proteome</keyword>
<sequence length="98" mass="10767">MYYILSRNIELPRPLNFGGRIVTNFLVKNYLSNTVLDAIEESGFKDEPIEGGSSEWGEMVGKTSVIRNGGATELSIGKIFKTKLIAMEGSKEAVPVDQ</sequence>
<evidence type="ECO:0000313" key="1">
    <source>
        <dbReference type="EMBL" id="QKS52398.1"/>
    </source>
</evidence>
<dbReference type="KEGG" id="aoz:HUE56_18600"/>
<dbReference type="Proteomes" id="UP000509702">
    <property type="component" value="Chromosome"/>
</dbReference>
<name>A0A6N1AMF8_9PROT</name>
<protein>
    <submittedName>
        <fullName evidence="1">Uncharacterized protein</fullName>
    </submittedName>
</protein>
<gene>
    <name evidence="1" type="ORF">HUE56_18600</name>
</gene>
<evidence type="ECO:0000313" key="2">
    <source>
        <dbReference type="Proteomes" id="UP000509702"/>
    </source>
</evidence>
<proteinExistence type="predicted"/>
<dbReference type="AlphaFoldDB" id="A0A6N1AMF8"/>